<dbReference type="eggNOG" id="ENOG5033DRX">
    <property type="taxonomic scope" value="Bacteria"/>
</dbReference>
<organism evidence="1 2">
    <name type="scientific">Singulisphaera acidiphila (strain ATCC BAA-1392 / DSM 18658 / VKM B-2454 / MOB10)</name>
    <dbReference type="NCBI Taxonomy" id="886293"/>
    <lineage>
        <taxon>Bacteria</taxon>
        <taxon>Pseudomonadati</taxon>
        <taxon>Planctomycetota</taxon>
        <taxon>Planctomycetia</taxon>
        <taxon>Isosphaerales</taxon>
        <taxon>Isosphaeraceae</taxon>
        <taxon>Singulisphaera</taxon>
    </lineage>
</organism>
<dbReference type="STRING" id="886293.Sinac_1734"/>
<dbReference type="Pfam" id="PF14446">
    <property type="entry name" value="Prok-RING_1"/>
    <property type="match status" value="1"/>
</dbReference>
<dbReference type="InterPro" id="IPR039522">
    <property type="entry name" value="RING_finger_1_prok"/>
</dbReference>
<dbReference type="HOGENOM" id="CLU_1011557_0_0_0"/>
<dbReference type="Proteomes" id="UP000010798">
    <property type="component" value="Chromosome"/>
</dbReference>
<name>L0DB65_SINAD</name>
<reference evidence="1 2" key="1">
    <citation type="submission" date="2012-02" db="EMBL/GenBank/DDBJ databases">
        <title>Complete sequence of chromosome of Singulisphaera acidiphila DSM 18658.</title>
        <authorList>
            <consortium name="US DOE Joint Genome Institute (JGI-PGF)"/>
            <person name="Lucas S."/>
            <person name="Copeland A."/>
            <person name="Lapidus A."/>
            <person name="Glavina del Rio T."/>
            <person name="Dalin E."/>
            <person name="Tice H."/>
            <person name="Bruce D."/>
            <person name="Goodwin L."/>
            <person name="Pitluck S."/>
            <person name="Peters L."/>
            <person name="Ovchinnikova G."/>
            <person name="Chertkov O."/>
            <person name="Kyrpides N."/>
            <person name="Mavromatis K."/>
            <person name="Ivanova N."/>
            <person name="Brettin T."/>
            <person name="Detter J.C."/>
            <person name="Han C."/>
            <person name="Larimer F."/>
            <person name="Land M."/>
            <person name="Hauser L."/>
            <person name="Markowitz V."/>
            <person name="Cheng J.-F."/>
            <person name="Hugenholtz P."/>
            <person name="Woyke T."/>
            <person name="Wu D."/>
            <person name="Tindall B."/>
            <person name="Pomrenke H."/>
            <person name="Brambilla E."/>
            <person name="Klenk H.-P."/>
            <person name="Eisen J.A."/>
        </authorList>
    </citation>
    <scope>NUCLEOTIDE SEQUENCE [LARGE SCALE GENOMIC DNA]</scope>
    <source>
        <strain evidence="2">ATCC BAA-1392 / DSM 18658 / VKM B-2454 / MOB10</strain>
    </source>
</reference>
<dbReference type="AlphaFoldDB" id="L0DB65"/>
<dbReference type="EMBL" id="CP003364">
    <property type="protein sequence ID" value="AGA26105.1"/>
    <property type="molecule type" value="Genomic_DNA"/>
</dbReference>
<proteinExistence type="predicted"/>
<dbReference type="RefSeq" id="WP_015245274.1">
    <property type="nucleotide sequence ID" value="NC_019892.1"/>
</dbReference>
<protein>
    <submittedName>
        <fullName evidence="1">Uncharacterized protein</fullName>
    </submittedName>
</protein>
<sequence length="275" mass="29848">MHLVVLGAIILLVYLVIRLGATAGAWLTGSRYRAYRQLAARYQGKYESRGLSDPPTVSFAYNGSNVRVGLAPQITGQPNNPRTRVVVRFRNGLPFRLELAPISRPAPAQAPKGTRLVRIGDQEFDRGFVVQANDPEMAVEFLSPGVRWSIGNLQRLAPPSGMLISINPERLLVQIDRNLGLNADSLAYAVHETLLIHDGLQMGVATQMSQGVSIVAIGPTANEDAGPPICKVCGEAIEGPRVFCAICRTPHHRDCWEYVGTCSIYGCHGKHSVSA</sequence>
<accession>L0DB65</accession>
<gene>
    <name evidence="1" type="ordered locus">Sinac_1734</name>
</gene>
<keyword evidence="2" id="KW-1185">Reference proteome</keyword>
<dbReference type="OrthoDB" id="252713at2"/>
<evidence type="ECO:0000313" key="2">
    <source>
        <dbReference type="Proteomes" id="UP000010798"/>
    </source>
</evidence>
<dbReference type="KEGG" id="saci:Sinac_1734"/>
<evidence type="ECO:0000313" key="1">
    <source>
        <dbReference type="EMBL" id="AGA26105.1"/>
    </source>
</evidence>